<protein>
    <submittedName>
        <fullName evidence="2">Alpha/beta hydrolase</fullName>
    </submittedName>
</protein>
<accession>A0ABX6YJL6</accession>
<dbReference type="EMBL" id="CP061169">
    <property type="protein sequence ID" value="QPZ38946.1"/>
    <property type="molecule type" value="Genomic_DNA"/>
</dbReference>
<dbReference type="SUPFAM" id="SSF53474">
    <property type="entry name" value="alpha/beta-Hydrolases"/>
    <property type="match status" value="1"/>
</dbReference>
<sequence>MEPDNTRTLVDGDNVHVTYYEWTAAQPRAVVHIAHGAGEHARRYAPLAVELVAAGYTVVADDHRGHGQTGLDYLGLSHLGPRGMRGAISSLQCVAETVREQHPDLPFFGLGHSWGALLMQKVVARSGVYDGVILTGTSLAVPGVLNGGDLNKPWRGPGSTGLEWLSRDPAVGPAFTDDPLCFDIAEKPVWNLAQALSFLGRPSRRMPRDIPVLIMVGSDDTVGGERGATLLAEAYIIRSGVSDVDLEIFPDARHEVYNETNRDEVVARLIDWLDEHRLDEDWHDEQAIEGQ</sequence>
<gene>
    <name evidence="2" type="ORF">HCR76_02255</name>
</gene>
<dbReference type="Proteomes" id="UP000662814">
    <property type="component" value="Chromosome"/>
</dbReference>
<organism evidence="2 3">
    <name type="scientific">Paramicrobacterium chengjingii</name>
    <dbReference type="NCBI Taxonomy" id="2769067"/>
    <lineage>
        <taxon>Bacteria</taxon>
        <taxon>Bacillati</taxon>
        <taxon>Actinomycetota</taxon>
        <taxon>Actinomycetes</taxon>
        <taxon>Micrococcales</taxon>
        <taxon>Microbacteriaceae</taxon>
        <taxon>Paramicrobacterium</taxon>
    </lineage>
</organism>
<dbReference type="RefSeq" id="WP_166985085.1">
    <property type="nucleotide sequence ID" value="NZ_CP061169.1"/>
</dbReference>
<dbReference type="Pfam" id="PF12146">
    <property type="entry name" value="Hydrolase_4"/>
    <property type="match status" value="1"/>
</dbReference>
<dbReference type="InterPro" id="IPR029058">
    <property type="entry name" value="AB_hydrolase_fold"/>
</dbReference>
<evidence type="ECO:0000313" key="2">
    <source>
        <dbReference type="EMBL" id="QPZ38946.1"/>
    </source>
</evidence>
<evidence type="ECO:0000313" key="3">
    <source>
        <dbReference type="Proteomes" id="UP000662814"/>
    </source>
</evidence>
<evidence type="ECO:0000259" key="1">
    <source>
        <dbReference type="Pfam" id="PF12146"/>
    </source>
</evidence>
<proteinExistence type="predicted"/>
<dbReference type="InterPro" id="IPR022742">
    <property type="entry name" value="Hydrolase_4"/>
</dbReference>
<name>A0ABX6YJL6_9MICO</name>
<dbReference type="GO" id="GO:0016787">
    <property type="term" value="F:hydrolase activity"/>
    <property type="evidence" value="ECO:0007669"/>
    <property type="project" value="UniProtKB-KW"/>
</dbReference>
<dbReference type="Gene3D" id="3.40.50.1820">
    <property type="entry name" value="alpha/beta hydrolase"/>
    <property type="match status" value="1"/>
</dbReference>
<feature type="domain" description="Serine aminopeptidase S33" evidence="1">
    <location>
        <begin position="26"/>
        <end position="261"/>
    </location>
</feature>
<reference evidence="2 3" key="1">
    <citation type="submission" date="2020-12" db="EMBL/GenBank/DDBJ databases">
        <title>Microbacterium sp. HY060.</title>
        <authorList>
            <person name="Zhou J."/>
        </authorList>
    </citation>
    <scope>NUCLEOTIDE SEQUENCE [LARGE SCALE GENOMIC DNA]</scope>
    <source>
        <strain evidence="2 3">HY60</strain>
    </source>
</reference>
<dbReference type="PANTHER" id="PTHR11614">
    <property type="entry name" value="PHOSPHOLIPASE-RELATED"/>
    <property type="match status" value="1"/>
</dbReference>
<keyword evidence="2" id="KW-0378">Hydrolase</keyword>
<keyword evidence="3" id="KW-1185">Reference proteome</keyword>
<dbReference type="InterPro" id="IPR051044">
    <property type="entry name" value="MAG_DAG_Lipase"/>
</dbReference>